<evidence type="ECO:0000313" key="4">
    <source>
        <dbReference type="EMBL" id="PZQ50839.1"/>
    </source>
</evidence>
<reference evidence="4 5" key="1">
    <citation type="submission" date="2017-08" db="EMBL/GenBank/DDBJ databases">
        <title>Infants hospitalized years apart are colonized by the same room-sourced microbial strains.</title>
        <authorList>
            <person name="Brooks B."/>
            <person name="Olm M.R."/>
            <person name="Firek B.A."/>
            <person name="Baker R."/>
            <person name="Thomas B.C."/>
            <person name="Morowitz M.J."/>
            <person name="Banfield J.F."/>
        </authorList>
    </citation>
    <scope>NUCLEOTIDE SEQUENCE [LARGE SCALE GENOMIC DNA]</scope>
    <source>
        <strain evidence="4">S2_005_002_R2_34</strain>
    </source>
</reference>
<dbReference type="Gene3D" id="1.25.40.10">
    <property type="entry name" value="Tetratricopeptide repeat domain"/>
    <property type="match status" value="1"/>
</dbReference>
<dbReference type="SUPFAM" id="SSF48452">
    <property type="entry name" value="TPR-like"/>
    <property type="match status" value="1"/>
</dbReference>
<dbReference type="InterPro" id="IPR011990">
    <property type="entry name" value="TPR-like_helical_dom_sf"/>
</dbReference>
<dbReference type="Gene3D" id="3.40.50.410">
    <property type="entry name" value="von Willebrand factor, type A domain"/>
    <property type="match status" value="1"/>
</dbReference>
<evidence type="ECO:0000313" key="5">
    <source>
        <dbReference type="Proteomes" id="UP000249185"/>
    </source>
</evidence>
<dbReference type="PANTHER" id="PTHR22550">
    <property type="entry name" value="SPORE GERMINATION PROTEIN"/>
    <property type="match status" value="1"/>
</dbReference>
<name>A0A2W5NF58_RHOSU</name>
<feature type="compositionally biased region" description="Acidic residues" evidence="2">
    <location>
        <begin position="438"/>
        <end position="455"/>
    </location>
</feature>
<dbReference type="InterPro" id="IPR036465">
    <property type="entry name" value="vWFA_dom_sf"/>
</dbReference>
<evidence type="ECO:0000256" key="1">
    <source>
        <dbReference type="PROSITE-ProRule" id="PRU00339"/>
    </source>
</evidence>
<dbReference type="PANTHER" id="PTHR22550:SF14">
    <property type="entry name" value="VWFA DOMAIN-CONTAINING PROTEIN"/>
    <property type="match status" value="1"/>
</dbReference>
<comment type="caution">
    <text evidence="4">The sequence shown here is derived from an EMBL/GenBank/DDBJ whole genome shotgun (WGS) entry which is preliminary data.</text>
</comment>
<dbReference type="EMBL" id="QFPW01000003">
    <property type="protein sequence ID" value="PZQ50839.1"/>
    <property type="molecule type" value="Genomic_DNA"/>
</dbReference>
<dbReference type="InterPro" id="IPR050768">
    <property type="entry name" value="UPF0353/GerABKA_families"/>
</dbReference>
<feature type="domain" description="VWFA" evidence="3">
    <location>
        <begin position="94"/>
        <end position="289"/>
    </location>
</feature>
<organism evidence="4 5">
    <name type="scientific">Rhodovulum sulfidophilum</name>
    <name type="common">Rhodobacter sulfidophilus</name>
    <dbReference type="NCBI Taxonomy" id="35806"/>
    <lineage>
        <taxon>Bacteria</taxon>
        <taxon>Pseudomonadati</taxon>
        <taxon>Pseudomonadota</taxon>
        <taxon>Alphaproteobacteria</taxon>
        <taxon>Rhodobacterales</taxon>
        <taxon>Paracoccaceae</taxon>
        <taxon>Rhodovulum</taxon>
    </lineage>
</organism>
<dbReference type="Pfam" id="PF13519">
    <property type="entry name" value="VWA_2"/>
    <property type="match status" value="1"/>
</dbReference>
<evidence type="ECO:0000259" key="3">
    <source>
        <dbReference type="SMART" id="SM00327"/>
    </source>
</evidence>
<feature type="repeat" description="TPR" evidence="1">
    <location>
        <begin position="381"/>
        <end position="414"/>
    </location>
</feature>
<dbReference type="SUPFAM" id="SSF53300">
    <property type="entry name" value="vWA-like"/>
    <property type="match status" value="1"/>
</dbReference>
<accession>A0A2W5NF58</accession>
<dbReference type="AlphaFoldDB" id="A0A2W5NF58"/>
<protein>
    <submittedName>
        <fullName evidence="4">VWA domain-containing protein</fullName>
    </submittedName>
</protein>
<dbReference type="Proteomes" id="UP000249185">
    <property type="component" value="Unassembled WGS sequence"/>
</dbReference>
<gene>
    <name evidence="4" type="ORF">DI556_06925</name>
</gene>
<evidence type="ECO:0000256" key="2">
    <source>
        <dbReference type="SAM" id="MobiDB-lite"/>
    </source>
</evidence>
<keyword evidence="1" id="KW-0802">TPR repeat</keyword>
<proteinExistence type="predicted"/>
<dbReference type="SMART" id="SM00327">
    <property type="entry name" value="VWA"/>
    <property type="match status" value="1"/>
</dbReference>
<dbReference type="PROSITE" id="PS50005">
    <property type="entry name" value="TPR"/>
    <property type="match status" value="1"/>
</dbReference>
<dbReference type="InterPro" id="IPR002035">
    <property type="entry name" value="VWF_A"/>
</dbReference>
<sequence length="505" mass="52371">MIAALAAFTFLRPAFLLALVPLAALWLLLRRREATGAPPAPHIAPHLLAALTVGQGAGGRGRARDLLIGAGALMALAAAGPAWRPAPAPFVTETAPLVVALDLSPSMSGADVAPSRLERAKQKIRDLIALRAGGRVGLVAYAGTAHLVMPLTDDPTVLLPFLEALDPGVMPDTGRAASAALALAGTLLAGDGTPGSVLFVTDGIDPADIANFPAGGPARVALIVSPGPGAEIADWSRRADVRTVPVSVDDGDLRAVDRALASALARAEAGEGRLRDDGWILALPAALLLLLWFRRGTTLRWGALLLALALAHPGQSRAEGLSDLLAGWFWTPDQRAARAYAAHDYAAAAELFADPEWRAAALTRTGKYTDAAALLAPIQTSVAQYNRGVALVRGRDYAGGAAAFEAALALDPGNAAAADNLALTKRIIDYLTTTREAEDTEEGSEPPDATTDDLSGDQGRPTRIDAGSQLSEDAAEEWMRAVDTRPGDFLKSRFAIEAATPAGTP</sequence>
<feature type="region of interest" description="Disordered" evidence="2">
    <location>
        <begin position="434"/>
        <end position="474"/>
    </location>
</feature>
<dbReference type="InterPro" id="IPR019734">
    <property type="entry name" value="TPR_rpt"/>
</dbReference>